<dbReference type="EMBL" id="RDSM01000002">
    <property type="protein sequence ID" value="RXH56071.1"/>
    <property type="molecule type" value="Genomic_DNA"/>
</dbReference>
<dbReference type="SUPFAM" id="SSF51658">
    <property type="entry name" value="Xylose isomerase-like"/>
    <property type="match status" value="1"/>
</dbReference>
<dbReference type="PANTHER" id="PTHR12110:SF41">
    <property type="entry name" value="INOSOSE DEHYDRATASE"/>
    <property type="match status" value="1"/>
</dbReference>
<reference evidence="4" key="2">
    <citation type="submission" date="2019-02" db="EMBL/GenBank/DDBJ databases">
        <title>Granulicella sibirica sp. nov., a psychrotolerant acidobacterium isolated from an organic soil layer in forested tundra, West Siberia.</title>
        <authorList>
            <person name="Oshkin I.Y."/>
            <person name="Kulichevskaya I.S."/>
            <person name="Rijpstra W.I.C."/>
            <person name="Sinninghe Damste J.S."/>
            <person name="Rakitin A.L."/>
            <person name="Ravin N.V."/>
            <person name="Dedysh S.N."/>
        </authorList>
    </citation>
    <scope>NUCLEOTIDE SEQUENCE [LARGE SCALE GENOMIC DNA]</scope>
    <source>
        <strain evidence="4">AF10</strain>
    </source>
</reference>
<dbReference type="InterPro" id="IPR013022">
    <property type="entry name" value="Xyl_isomerase-like_TIM-brl"/>
</dbReference>
<evidence type="ECO:0000259" key="2">
    <source>
        <dbReference type="Pfam" id="PF01261"/>
    </source>
</evidence>
<keyword evidence="4" id="KW-1185">Reference proteome</keyword>
<sequence>MKNYVSRRSVLRASAALSASALFNPLARAGGFSGAPDAPSPIRLGIASYTFRKFNDTQLIEFMKQLKTPYLNLKDTHLPMTPLDQVKTKADEYRAAGFKLTAAGTIYFPKDEDDDIRMKFEYCKAAGIPIIVGAPTHQTIGRVEKFVKQYDIKLAIHNHGTEDKEWPSPLDVLKVVKNMDPRMGCCIDVGHTMRAGTDPVEAVHLVGPRLFDMHMKDLADGKVKESQVAVGEGVMPVRDIFKALIAIKYPGNVDLEYEIKENDPMPGVVESFAYMRGVLAGLGYKG</sequence>
<dbReference type="InterPro" id="IPR050312">
    <property type="entry name" value="IolE/XylAMocC-like"/>
</dbReference>
<evidence type="ECO:0000313" key="3">
    <source>
        <dbReference type="EMBL" id="RXH56071.1"/>
    </source>
</evidence>
<organism evidence="3 4">
    <name type="scientific">Granulicella sibirica</name>
    <dbReference type="NCBI Taxonomy" id="2479048"/>
    <lineage>
        <taxon>Bacteria</taxon>
        <taxon>Pseudomonadati</taxon>
        <taxon>Acidobacteriota</taxon>
        <taxon>Terriglobia</taxon>
        <taxon>Terriglobales</taxon>
        <taxon>Acidobacteriaceae</taxon>
        <taxon>Granulicella</taxon>
    </lineage>
</organism>
<dbReference type="Gene3D" id="3.20.20.150">
    <property type="entry name" value="Divalent-metal-dependent TIM barrel enzymes"/>
    <property type="match status" value="1"/>
</dbReference>
<protein>
    <submittedName>
        <fullName evidence="3">Xylose isomerase domain protein TIM barrel</fullName>
    </submittedName>
</protein>
<dbReference type="GO" id="GO:0016853">
    <property type="term" value="F:isomerase activity"/>
    <property type="evidence" value="ECO:0007669"/>
    <property type="project" value="UniProtKB-KW"/>
</dbReference>
<reference evidence="3 4" key="1">
    <citation type="submission" date="2018-11" db="EMBL/GenBank/DDBJ databases">
        <authorList>
            <person name="Mardanov A.V."/>
            <person name="Ravin N.V."/>
            <person name="Dedysh S.N."/>
        </authorList>
    </citation>
    <scope>NUCLEOTIDE SEQUENCE [LARGE SCALE GENOMIC DNA]</scope>
    <source>
        <strain evidence="3 4">AF10</strain>
    </source>
</reference>
<dbReference type="RefSeq" id="WP_128913598.1">
    <property type="nucleotide sequence ID" value="NZ_RDSM01000002.1"/>
</dbReference>
<comment type="caution">
    <text evidence="3">The sequence shown here is derived from an EMBL/GenBank/DDBJ whole genome shotgun (WGS) entry which is preliminary data.</text>
</comment>
<dbReference type="PROSITE" id="PS51318">
    <property type="entry name" value="TAT"/>
    <property type="match status" value="1"/>
</dbReference>
<dbReference type="Proteomes" id="UP000289437">
    <property type="component" value="Unassembled WGS sequence"/>
</dbReference>
<dbReference type="InterPro" id="IPR036237">
    <property type="entry name" value="Xyl_isomerase-like_sf"/>
</dbReference>
<dbReference type="Pfam" id="PF01261">
    <property type="entry name" value="AP_endonuc_2"/>
    <property type="match status" value="1"/>
</dbReference>
<accession>A0A4Q0T3E9</accession>
<dbReference type="OrthoDB" id="109885at2"/>
<keyword evidence="1" id="KW-0732">Signal</keyword>
<dbReference type="AlphaFoldDB" id="A0A4Q0T3E9"/>
<evidence type="ECO:0000256" key="1">
    <source>
        <dbReference type="SAM" id="SignalP"/>
    </source>
</evidence>
<name>A0A4Q0T3E9_9BACT</name>
<keyword evidence="3" id="KW-0413">Isomerase</keyword>
<feature type="chain" id="PRO_5020197356" evidence="1">
    <location>
        <begin position="30"/>
        <end position="286"/>
    </location>
</feature>
<feature type="signal peptide" evidence="1">
    <location>
        <begin position="1"/>
        <end position="29"/>
    </location>
</feature>
<dbReference type="PANTHER" id="PTHR12110">
    <property type="entry name" value="HYDROXYPYRUVATE ISOMERASE"/>
    <property type="match status" value="1"/>
</dbReference>
<proteinExistence type="predicted"/>
<feature type="domain" description="Xylose isomerase-like TIM barrel" evidence="2">
    <location>
        <begin position="82"/>
        <end position="276"/>
    </location>
</feature>
<gene>
    <name evidence="3" type="ORF">GRAN_2928</name>
</gene>
<evidence type="ECO:0000313" key="4">
    <source>
        <dbReference type="Proteomes" id="UP000289437"/>
    </source>
</evidence>
<dbReference type="InterPro" id="IPR006311">
    <property type="entry name" value="TAT_signal"/>
</dbReference>